<dbReference type="Pfam" id="PF08501">
    <property type="entry name" value="Shikimate_dh_N"/>
    <property type="match status" value="1"/>
</dbReference>
<comment type="pathway">
    <text evidence="1 8">Metabolic intermediate biosynthesis; chorismate biosynthesis; chorismate from D-erythrose 4-phosphate and phosphoenolpyruvate: step 4/7.</text>
</comment>
<reference evidence="12 13" key="1">
    <citation type="journal article" date="2019" name="Anaerobe">
        <title>Detection of Robinsoniella peoriensis in multiple bone samples of a trauma patient.</title>
        <authorList>
            <person name="Schrottner P."/>
            <person name="Hartwich K."/>
            <person name="Bunk B."/>
            <person name="Schober I."/>
            <person name="Helbig S."/>
            <person name="Rudolph W.W."/>
            <person name="Gunzer F."/>
        </authorList>
    </citation>
    <scope>NUCLEOTIDE SEQUENCE [LARGE SCALE GENOMIC DNA]</scope>
    <source>
        <strain evidence="12 13">DSM 106044</strain>
    </source>
</reference>
<feature type="binding site" evidence="8">
    <location>
        <begin position="131"/>
        <end position="135"/>
    </location>
    <ligand>
        <name>NADP(+)</name>
        <dbReference type="ChEBI" id="CHEBI:58349"/>
    </ligand>
</feature>
<feature type="binding site" evidence="8">
    <location>
        <position position="83"/>
    </location>
    <ligand>
        <name>NADP(+)</name>
        <dbReference type="ChEBI" id="CHEBI:58349"/>
    </ligand>
</feature>
<dbReference type="SUPFAM" id="SSF51735">
    <property type="entry name" value="NAD(P)-binding Rossmann-fold domains"/>
    <property type="match status" value="1"/>
</dbReference>
<comment type="function">
    <text evidence="8">Involved in the biosynthesis of the chorismate, which leads to the biosynthesis of aromatic amino acids. Catalyzes the reversible NADPH linked reduction of 3-dehydroshikimate (DHSA) to yield shikimate (SA).</text>
</comment>
<feature type="active site" description="Proton acceptor" evidence="8">
    <location>
        <position position="71"/>
    </location>
</feature>
<dbReference type="InterPro" id="IPR022893">
    <property type="entry name" value="Shikimate_DH_fam"/>
</dbReference>
<evidence type="ECO:0000259" key="9">
    <source>
        <dbReference type="Pfam" id="PF01488"/>
    </source>
</evidence>
<dbReference type="EMBL" id="QGQD01000115">
    <property type="protein sequence ID" value="TLC97645.1"/>
    <property type="molecule type" value="Genomic_DNA"/>
</dbReference>
<dbReference type="Gene3D" id="3.40.50.720">
    <property type="entry name" value="NAD(P)-binding Rossmann-like Domain"/>
    <property type="match status" value="1"/>
</dbReference>
<dbReference type="GO" id="GO:0009073">
    <property type="term" value="P:aromatic amino acid family biosynthetic process"/>
    <property type="evidence" value="ECO:0007669"/>
    <property type="project" value="UniProtKB-KW"/>
</dbReference>
<evidence type="ECO:0000259" key="11">
    <source>
        <dbReference type="Pfam" id="PF18317"/>
    </source>
</evidence>
<feature type="domain" description="Quinate/shikimate 5-dehydrogenase/glutamyl-tRNA reductase" evidence="9">
    <location>
        <begin position="121"/>
        <end position="198"/>
    </location>
</feature>
<evidence type="ECO:0000256" key="7">
    <source>
        <dbReference type="ARBA" id="ARBA00049442"/>
    </source>
</evidence>
<dbReference type="Pfam" id="PF01488">
    <property type="entry name" value="Shikimate_DH"/>
    <property type="match status" value="1"/>
</dbReference>
<comment type="caution">
    <text evidence="8">Lacks conserved residue(s) required for the propagation of feature annotation.</text>
</comment>
<keyword evidence="13" id="KW-1185">Reference proteome</keyword>
<dbReference type="NCBIfam" id="TIGR00507">
    <property type="entry name" value="aroE"/>
    <property type="match status" value="1"/>
</dbReference>
<accession>A0A4U8Q7D4</accession>
<feature type="domain" description="SDH C-terminal" evidence="11">
    <location>
        <begin position="249"/>
        <end position="279"/>
    </location>
</feature>
<dbReference type="PANTHER" id="PTHR21089">
    <property type="entry name" value="SHIKIMATE DEHYDROGENASE"/>
    <property type="match status" value="1"/>
</dbReference>
<feature type="domain" description="Shikimate dehydrogenase substrate binding N-terminal" evidence="10">
    <location>
        <begin position="12"/>
        <end position="94"/>
    </location>
</feature>
<dbReference type="Gene3D" id="3.40.50.10860">
    <property type="entry name" value="Leucine Dehydrogenase, chain A, domain 1"/>
    <property type="match status" value="1"/>
</dbReference>
<dbReference type="InterPro" id="IPR036291">
    <property type="entry name" value="NAD(P)-bd_dom_sf"/>
</dbReference>
<dbReference type="GO" id="GO:0050661">
    <property type="term" value="F:NADP binding"/>
    <property type="evidence" value="ECO:0007669"/>
    <property type="project" value="InterPro"/>
</dbReference>
<evidence type="ECO:0000256" key="4">
    <source>
        <dbReference type="ARBA" id="ARBA00022857"/>
    </source>
</evidence>
<dbReference type="CDD" id="cd01065">
    <property type="entry name" value="NAD_bind_Shikimate_DH"/>
    <property type="match status" value="1"/>
</dbReference>
<evidence type="ECO:0000256" key="5">
    <source>
        <dbReference type="ARBA" id="ARBA00023002"/>
    </source>
</evidence>
<feature type="binding site" evidence="8">
    <location>
        <position position="92"/>
    </location>
    <ligand>
        <name>shikimate</name>
        <dbReference type="ChEBI" id="CHEBI:36208"/>
    </ligand>
</feature>
<evidence type="ECO:0000256" key="6">
    <source>
        <dbReference type="ARBA" id="ARBA00023141"/>
    </source>
</evidence>
<name>A0A4U8Q7D4_9FIRM</name>
<keyword evidence="6 8" id="KW-0057">Aromatic amino acid biosynthesis</keyword>
<dbReference type="GO" id="GO:0009423">
    <property type="term" value="P:chorismate biosynthetic process"/>
    <property type="evidence" value="ECO:0007669"/>
    <property type="project" value="UniProtKB-UniRule"/>
</dbReference>
<comment type="catalytic activity">
    <reaction evidence="7 8">
        <text>shikimate + NADP(+) = 3-dehydroshikimate + NADPH + H(+)</text>
        <dbReference type="Rhea" id="RHEA:17737"/>
        <dbReference type="ChEBI" id="CHEBI:15378"/>
        <dbReference type="ChEBI" id="CHEBI:16630"/>
        <dbReference type="ChEBI" id="CHEBI:36208"/>
        <dbReference type="ChEBI" id="CHEBI:57783"/>
        <dbReference type="ChEBI" id="CHEBI:58349"/>
        <dbReference type="EC" id="1.1.1.25"/>
    </reaction>
</comment>
<evidence type="ECO:0000256" key="8">
    <source>
        <dbReference type="HAMAP-Rule" id="MF_00222"/>
    </source>
</evidence>
<protein>
    <recommendedName>
        <fullName evidence="2 8">Shikimate dehydrogenase (NADP(+))</fullName>
        <shortName evidence="8">SDH</shortName>
        <ecNumber evidence="2 8">1.1.1.25</ecNumber>
    </recommendedName>
</protein>
<keyword evidence="4 8" id="KW-0521">NADP</keyword>
<dbReference type="Pfam" id="PF18317">
    <property type="entry name" value="SDH_C"/>
    <property type="match status" value="1"/>
</dbReference>
<feature type="binding site" evidence="8">
    <location>
        <position position="256"/>
    </location>
    <ligand>
        <name>shikimate</name>
        <dbReference type="ChEBI" id="CHEBI:36208"/>
    </ligand>
</feature>
<dbReference type="InterPro" id="IPR011342">
    <property type="entry name" value="Shikimate_DH"/>
</dbReference>
<keyword evidence="3 8" id="KW-0028">Amino-acid biosynthesis</keyword>
<dbReference type="HAMAP" id="MF_00222">
    <property type="entry name" value="Shikimate_DH_AroE"/>
    <property type="match status" value="1"/>
</dbReference>
<comment type="similarity">
    <text evidence="8">Belongs to the shikimate dehydrogenase family.</text>
</comment>
<dbReference type="EC" id="1.1.1.25" evidence="2 8"/>
<dbReference type="UniPathway" id="UPA00053">
    <property type="reaction ID" value="UER00087"/>
</dbReference>
<proteinExistence type="inferred from homology"/>
<evidence type="ECO:0000256" key="1">
    <source>
        <dbReference type="ARBA" id="ARBA00004871"/>
    </source>
</evidence>
<dbReference type="GO" id="GO:0019632">
    <property type="term" value="P:shikimate metabolic process"/>
    <property type="evidence" value="ECO:0007669"/>
    <property type="project" value="InterPro"/>
</dbReference>
<feature type="binding site" evidence="8">
    <location>
        <position position="67"/>
    </location>
    <ligand>
        <name>shikimate</name>
        <dbReference type="ChEBI" id="CHEBI:36208"/>
    </ligand>
</feature>
<feature type="binding site" evidence="8">
    <location>
        <position position="249"/>
    </location>
    <ligand>
        <name>NADP(+)</name>
        <dbReference type="ChEBI" id="CHEBI:58349"/>
    </ligand>
</feature>
<comment type="caution">
    <text evidence="12">The sequence shown here is derived from an EMBL/GenBank/DDBJ whole genome shotgun (WGS) entry which is preliminary data.</text>
</comment>
<keyword evidence="5 8" id="KW-0560">Oxidoreductase</keyword>
<feature type="binding site" evidence="8">
    <location>
        <position position="226"/>
    </location>
    <ligand>
        <name>NADP(+)</name>
        <dbReference type="ChEBI" id="CHEBI:58349"/>
    </ligand>
</feature>
<dbReference type="STRING" id="180332.GCA_000797495_00319"/>
<dbReference type="InterPro" id="IPR041121">
    <property type="entry name" value="SDH_C"/>
</dbReference>
<dbReference type="Proteomes" id="UP000306509">
    <property type="component" value="Unassembled WGS sequence"/>
</dbReference>
<evidence type="ECO:0000313" key="12">
    <source>
        <dbReference type="EMBL" id="TLC97645.1"/>
    </source>
</evidence>
<evidence type="ECO:0000256" key="3">
    <source>
        <dbReference type="ARBA" id="ARBA00022605"/>
    </source>
</evidence>
<dbReference type="AlphaFoldDB" id="A0A4U8Q7D4"/>
<dbReference type="PANTHER" id="PTHR21089:SF1">
    <property type="entry name" value="BIFUNCTIONAL 3-DEHYDROQUINATE DEHYDRATASE_SHIKIMATE DEHYDROGENASE, CHLOROPLASTIC"/>
    <property type="match status" value="1"/>
</dbReference>
<organism evidence="12 13">
    <name type="scientific">Robinsoniella peoriensis</name>
    <dbReference type="NCBI Taxonomy" id="180332"/>
    <lineage>
        <taxon>Bacteria</taxon>
        <taxon>Bacillati</taxon>
        <taxon>Bacillota</taxon>
        <taxon>Clostridia</taxon>
        <taxon>Lachnospirales</taxon>
        <taxon>Lachnospiraceae</taxon>
        <taxon>Robinsoniella</taxon>
    </lineage>
</organism>
<dbReference type="InterPro" id="IPR046346">
    <property type="entry name" value="Aminoacid_DH-like_N_sf"/>
</dbReference>
<dbReference type="InterPro" id="IPR006151">
    <property type="entry name" value="Shikm_DH/Glu-tRNA_Rdtase"/>
</dbReference>
<dbReference type="SUPFAM" id="SSF53223">
    <property type="entry name" value="Aminoacid dehydrogenase-like, N-terminal domain"/>
    <property type="match status" value="1"/>
</dbReference>
<comment type="subunit">
    <text evidence="8">Homodimer.</text>
</comment>
<feature type="binding site" evidence="8">
    <location>
        <position position="107"/>
    </location>
    <ligand>
        <name>shikimate</name>
        <dbReference type="ChEBI" id="CHEBI:36208"/>
    </ligand>
</feature>
<evidence type="ECO:0000259" key="10">
    <source>
        <dbReference type="Pfam" id="PF08501"/>
    </source>
</evidence>
<dbReference type="GO" id="GO:0008652">
    <property type="term" value="P:amino acid biosynthetic process"/>
    <property type="evidence" value="ECO:0007669"/>
    <property type="project" value="UniProtKB-KW"/>
</dbReference>
<evidence type="ECO:0000256" key="2">
    <source>
        <dbReference type="ARBA" id="ARBA00012962"/>
    </source>
</evidence>
<dbReference type="InterPro" id="IPR013708">
    <property type="entry name" value="Shikimate_DH-bd_N"/>
</dbReference>
<sequence length="285" mass="30774">MSKNYRSELVGVFGCPVDENPTGVMEEAAFEKMGLNYRYLTIKVEKEDLGAAMNAVRAFGMKGINLTIPHKVKVLSYLDELSEAAEIIGAVNTVVNREGKLFGENTDGKGFLTALKKEGIEVRDKKIVILGAGGAARAIGVECALAGALEITVVNRNEDRGMELAALIETKTEAAGKFVKWEGSYQVPEDTDILINATCVGLYPNVSDKPEINYDTIMSRMAVSDVVFNDPNTLFLQEAAIRGAKTVNGLGMLAQQGALNFTLWTGADAPVGVMEDTLKREFGLK</sequence>
<dbReference type="RefSeq" id="WP_201278823.1">
    <property type="nucleotide sequence ID" value="NZ_QGQD01000115.1"/>
</dbReference>
<gene>
    <name evidence="12" type="primary">aroE_2</name>
    <name evidence="8" type="synonym">aroE</name>
    <name evidence="12" type="ORF">DSM106044_05599</name>
</gene>
<dbReference type="GO" id="GO:0004764">
    <property type="term" value="F:shikimate 3-dehydrogenase (NADP+) activity"/>
    <property type="evidence" value="ECO:0007669"/>
    <property type="project" value="UniProtKB-UniRule"/>
</dbReference>
<evidence type="ECO:0000313" key="13">
    <source>
        <dbReference type="Proteomes" id="UP000306509"/>
    </source>
</evidence>